<gene>
    <name evidence="1" type="ORF">AOPFMNJM_4157</name>
</gene>
<comment type="caution">
    <text evidence="1">The sequence shown here is derived from an EMBL/GenBank/DDBJ whole genome shotgun (WGS) entry which is preliminary data.</text>
</comment>
<protein>
    <recommendedName>
        <fullName evidence="3">Carbon monoxide dehydrogenase</fullName>
    </recommendedName>
</protein>
<evidence type="ECO:0008006" key="3">
    <source>
        <dbReference type="Google" id="ProtNLM"/>
    </source>
</evidence>
<dbReference type="PANTHER" id="PTHR38588:SF1">
    <property type="entry name" value="BLL0334 PROTEIN"/>
    <property type="match status" value="1"/>
</dbReference>
<dbReference type="InterPro" id="IPR010419">
    <property type="entry name" value="CO_DH_gsu"/>
</dbReference>
<dbReference type="PANTHER" id="PTHR38588">
    <property type="entry name" value="BLL0334 PROTEIN"/>
    <property type="match status" value="1"/>
</dbReference>
<reference evidence="1" key="2">
    <citation type="submission" date="2021-08" db="EMBL/GenBank/DDBJ databases">
        <authorList>
            <person name="Tani A."/>
            <person name="Ola A."/>
            <person name="Ogura Y."/>
            <person name="Katsura K."/>
            <person name="Hayashi T."/>
        </authorList>
    </citation>
    <scope>NUCLEOTIDE SEQUENCE</scope>
    <source>
        <strain evidence="1">LMG 23639</strain>
    </source>
</reference>
<dbReference type="SUPFAM" id="SSF55961">
    <property type="entry name" value="Bet v1-like"/>
    <property type="match status" value="1"/>
</dbReference>
<dbReference type="Gene3D" id="3.30.530.20">
    <property type="match status" value="1"/>
</dbReference>
<organism evidence="1 2">
    <name type="scientific">Methylobacterium jeotgali</name>
    <dbReference type="NCBI Taxonomy" id="381630"/>
    <lineage>
        <taxon>Bacteria</taxon>
        <taxon>Pseudomonadati</taxon>
        <taxon>Pseudomonadota</taxon>
        <taxon>Alphaproteobacteria</taxon>
        <taxon>Hyphomicrobiales</taxon>
        <taxon>Methylobacteriaceae</taxon>
        <taxon>Methylobacterium</taxon>
    </lineage>
</organism>
<keyword evidence="2" id="KW-1185">Reference proteome</keyword>
<dbReference type="InterPro" id="IPR023393">
    <property type="entry name" value="START-like_dom_sf"/>
</dbReference>
<proteinExistence type="predicted"/>
<evidence type="ECO:0000313" key="2">
    <source>
        <dbReference type="Proteomes" id="UP001055102"/>
    </source>
</evidence>
<dbReference type="Proteomes" id="UP001055102">
    <property type="component" value="Unassembled WGS sequence"/>
</dbReference>
<accession>A0ABQ4T4G9</accession>
<sequence length="155" mass="15856">MRADGRAHVGAPPDMVRAAILDPAVLARIIPGAESVTRDGDGTFIATLGLGVSPFRGRQTVTLRAEAAGDGLAVSGRAAGPFGSGEAAGRLALHPEGEGTLILWRYEGRVNGPVALAGARLLRLSAAAFVGRTFANLRREGCGDRKVSTDGPACL</sequence>
<evidence type="ECO:0000313" key="1">
    <source>
        <dbReference type="EMBL" id="GJE08811.1"/>
    </source>
</evidence>
<dbReference type="EMBL" id="BPQR01000091">
    <property type="protein sequence ID" value="GJE08811.1"/>
    <property type="molecule type" value="Genomic_DNA"/>
</dbReference>
<name>A0ABQ4T4G9_9HYPH</name>
<reference evidence="1" key="1">
    <citation type="journal article" date="2021" name="Front. Microbiol.">
        <title>Comprehensive Comparative Genomics and Phenotyping of Methylobacterium Species.</title>
        <authorList>
            <person name="Alessa O."/>
            <person name="Ogura Y."/>
            <person name="Fujitani Y."/>
            <person name="Takami H."/>
            <person name="Hayashi T."/>
            <person name="Sahin N."/>
            <person name="Tani A."/>
        </authorList>
    </citation>
    <scope>NUCLEOTIDE SEQUENCE</scope>
    <source>
        <strain evidence="1">LMG 23639</strain>
    </source>
</reference>
<dbReference type="Pfam" id="PF06240">
    <property type="entry name" value="COXG"/>
    <property type="match status" value="1"/>
</dbReference>